<comment type="caution">
    <text evidence="1">The sequence shown here is derived from an EMBL/GenBank/DDBJ whole genome shotgun (WGS) entry which is preliminary data.</text>
</comment>
<gene>
    <name evidence="1" type="ORF">MLD38_014885</name>
</gene>
<organism evidence="1 2">
    <name type="scientific">Melastoma candidum</name>
    <dbReference type="NCBI Taxonomy" id="119954"/>
    <lineage>
        <taxon>Eukaryota</taxon>
        <taxon>Viridiplantae</taxon>
        <taxon>Streptophyta</taxon>
        <taxon>Embryophyta</taxon>
        <taxon>Tracheophyta</taxon>
        <taxon>Spermatophyta</taxon>
        <taxon>Magnoliopsida</taxon>
        <taxon>eudicotyledons</taxon>
        <taxon>Gunneridae</taxon>
        <taxon>Pentapetalae</taxon>
        <taxon>rosids</taxon>
        <taxon>malvids</taxon>
        <taxon>Myrtales</taxon>
        <taxon>Melastomataceae</taxon>
        <taxon>Melastomatoideae</taxon>
        <taxon>Melastomateae</taxon>
        <taxon>Melastoma</taxon>
    </lineage>
</organism>
<dbReference type="EMBL" id="CM042883">
    <property type="protein sequence ID" value="KAI4377220.1"/>
    <property type="molecule type" value="Genomic_DNA"/>
</dbReference>
<reference evidence="2" key="1">
    <citation type="journal article" date="2023" name="Front. Plant Sci.">
        <title>Chromosomal-level genome assembly of Melastoma candidum provides insights into trichome evolution.</title>
        <authorList>
            <person name="Zhong Y."/>
            <person name="Wu W."/>
            <person name="Sun C."/>
            <person name="Zou P."/>
            <person name="Liu Y."/>
            <person name="Dai S."/>
            <person name="Zhou R."/>
        </authorList>
    </citation>
    <scope>NUCLEOTIDE SEQUENCE [LARGE SCALE GENOMIC DNA]</scope>
</reference>
<keyword evidence="2" id="KW-1185">Reference proteome</keyword>
<proteinExistence type="predicted"/>
<accession>A0ACB9RE45</accession>
<evidence type="ECO:0000313" key="2">
    <source>
        <dbReference type="Proteomes" id="UP001057402"/>
    </source>
</evidence>
<protein>
    <submittedName>
        <fullName evidence="1">Uncharacterized protein</fullName>
    </submittedName>
</protein>
<name>A0ACB9RE45_9MYRT</name>
<sequence length="363" mass="40376">MAFLRSSSRKLLLFSSFFLLCSQNRVLGAPQVPCYFIFGDSFSDNGNNNNLATVVKSNYLPYGIDFPGGPTGRFTNGPTYVDFIALLLGFDRYIRNFTDALTNQDFVRGVNYASGAAGIRDETGFRLGDRISFNHQLGRHFYIIAKIRAILGDRATNLLLNECIYTVEMGTNDYANNYFMPQFYPTSRLYTPQQFAVVLVNQYARQLMYLYDLGARKVAIIGLGLLGCAPQELSKFSASNGSTCIKKLNDAVIMFNDQLRPLVQRLNSNRTNATFTLIDMVSIANSSSASLPPLDTRVPCCETITSIGTCKPNGAVCANRDSYAYFDGYHSTRIVSQSMAAISYDKARPSDAYPYDIHQLAMM</sequence>
<dbReference type="Proteomes" id="UP001057402">
    <property type="component" value="Chromosome 4"/>
</dbReference>
<evidence type="ECO:0000313" key="1">
    <source>
        <dbReference type="EMBL" id="KAI4377220.1"/>
    </source>
</evidence>